<name>A0A432ZRQ3_9GAMM</name>
<gene>
    <name evidence="1" type="ORF">CWI84_05975</name>
</gene>
<proteinExistence type="predicted"/>
<protein>
    <submittedName>
        <fullName evidence="1">Uncharacterized protein</fullName>
    </submittedName>
</protein>
<dbReference type="EMBL" id="PIQH01000004">
    <property type="protein sequence ID" value="RUO80605.1"/>
    <property type="molecule type" value="Genomic_DNA"/>
</dbReference>
<accession>A0A432ZRQ3</accession>
<dbReference type="RefSeq" id="WP_126841665.1">
    <property type="nucleotide sequence ID" value="NZ_PIQH01000004.1"/>
</dbReference>
<keyword evidence="2" id="KW-1185">Reference proteome</keyword>
<dbReference type="OrthoDB" id="6321522at2"/>
<evidence type="ECO:0000313" key="1">
    <source>
        <dbReference type="EMBL" id="RUO80605.1"/>
    </source>
</evidence>
<dbReference type="Proteomes" id="UP000287996">
    <property type="component" value="Unassembled WGS sequence"/>
</dbReference>
<organism evidence="1 2">
    <name type="scientific">Idiomarina tyrosinivorans</name>
    <dbReference type="NCBI Taxonomy" id="1445662"/>
    <lineage>
        <taxon>Bacteria</taxon>
        <taxon>Pseudomonadati</taxon>
        <taxon>Pseudomonadota</taxon>
        <taxon>Gammaproteobacteria</taxon>
        <taxon>Alteromonadales</taxon>
        <taxon>Idiomarinaceae</taxon>
        <taxon>Idiomarina</taxon>
    </lineage>
</organism>
<comment type="caution">
    <text evidence="1">The sequence shown here is derived from an EMBL/GenBank/DDBJ whole genome shotgun (WGS) entry which is preliminary data.</text>
</comment>
<sequence>MSDQTDIFQPLAQQGQYAELCTALYERELQQLAQIPAVSATALQKRLASLPFYIQRAARGSLASKSPLALDVQNASWSQRQAKQCPANAERATAQASALNQWLKRHAALGLVLPVWVYSATEQRILLDSVDRVDREQQRVRLNYQGWFSFDGIAEDPIDSACRLIKPDKKVMTAAACGHRWGAQGRLSPTPLSLRELLLVATLDWKGFAHVVRIPE</sequence>
<reference evidence="1 2" key="1">
    <citation type="journal article" date="2011" name="Front. Microbiol.">
        <title>Genomic signatures of strain selection and enhancement in Bacillus atrophaeus var. globigii, a historical biowarfare simulant.</title>
        <authorList>
            <person name="Gibbons H.S."/>
            <person name="Broomall S.M."/>
            <person name="McNew L.A."/>
            <person name="Daligault H."/>
            <person name="Chapman C."/>
            <person name="Bruce D."/>
            <person name="Karavis M."/>
            <person name="Krepps M."/>
            <person name="McGregor P.A."/>
            <person name="Hong C."/>
            <person name="Park K.H."/>
            <person name="Akmal A."/>
            <person name="Feldman A."/>
            <person name="Lin J.S."/>
            <person name="Chang W.E."/>
            <person name="Higgs B.W."/>
            <person name="Demirev P."/>
            <person name="Lindquist J."/>
            <person name="Liem A."/>
            <person name="Fochler E."/>
            <person name="Read T.D."/>
            <person name="Tapia R."/>
            <person name="Johnson S."/>
            <person name="Bishop-Lilly K.A."/>
            <person name="Detter C."/>
            <person name="Han C."/>
            <person name="Sozhamannan S."/>
            <person name="Rosenzweig C.N."/>
            <person name="Skowronski E.W."/>
        </authorList>
    </citation>
    <scope>NUCLEOTIDE SEQUENCE [LARGE SCALE GENOMIC DNA]</scope>
    <source>
        <strain evidence="1 2">CC-PW-9</strain>
    </source>
</reference>
<dbReference type="AlphaFoldDB" id="A0A432ZRQ3"/>
<evidence type="ECO:0000313" key="2">
    <source>
        <dbReference type="Proteomes" id="UP000287996"/>
    </source>
</evidence>